<dbReference type="SUPFAM" id="SSF53167">
    <property type="entry name" value="Purine and uridine phosphorylases"/>
    <property type="match status" value="1"/>
</dbReference>
<dbReference type="GO" id="GO:0009116">
    <property type="term" value="P:nucleoside metabolic process"/>
    <property type="evidence" value="ECO:0007669"/>
    <property type="project" value="InterPro"/>
</dbReference>
<reference evidence="2" key="1">
    <citation type="submission" date="2021-01" db="EMBL/GenBank/DDBJ databases">
        <authorList>
            <person name="Corre E."/>
            <person name="Pelletier E."/>
            <person name="Niang G."/>
            <person name="Scheremetjew M."/>
            <person name="Finn R."/>
            <person name="Kale V."/>
            <person name="Holt S."/>
            <person name="Cochrane G."/>
            <person name="Meng A."/>
            <person name="Brown T."/>
            <person name="Cohen L."/>
        </authorList>
    </citation>
    <scope>NUCLEOTIDE SEQUENCE</scope>
    <source>
        <strain evidence="2">Chinc5</strain>
    </source>
</reference>
<protein>
    <submittedName>
        <fullName evidence="2">Uncharacterized protein</fullName>
    </submittedName>
</protein>
<proteinExistence type="predicted"/>
<feature type="region of interest" description="Disordered" evidence="1">
    <location>
        <begin position="308"/>
        <end position="342"/>
    </location>
</feature>
<evidence type="ECO:0000256" key="1">
    <source>
        <dbReference type="SAM" id="MobiDB-lite"/>
    </source>
</evidence>
<dbReference type="InterPro" id="IPR035994">
    <property type="entry name" value="Nucleoside_phosphorylase_sf"/>
</dbReference>
<name>A0A7S2ABH4_9EUKA</name>
<dbReference type="EMBL" id="HBGP01000983">
    <property type="protein sequence ID" value="CAD9363394.1"/>
    <property type="molecule type" value="Transcribed_RNA"/>
</dbReference>
<organism evidence="2">
    <name type="scientific">Stereomyxa ramosa</name>
    <dbReference type="NCBI Taxonomy" id="1078864"/>
    <lineage>
        <taxon>Eukaryota</taxon>
        <taxon>Amoebozoa</taxon>
        <taxon>Amoebozoa incertae sedis</taxon>
        <taxon>Stereomyxa</taxon>
    </lineage>
</organism>
<evidence type="ECO:0000313" key="2">
    <source>
        <dbReference type="EMBL" id="CAD9363394.1"/>
    </source>
</evidence>
<sequence>MIYFNMISLVFPKFFEFFKFFNHLLQNHFLFDISYKNDCYYLFVNNRYPFIVNCYVVGDSDIEFNQLISKIIHGKNHDKLILIGSCGSDNEKNLGKMFLVKKAIKGDRGTLDSNNVFRIRKDKLLETNYKINHDDLLRLACDQKNIISTNFLNENIIDNSFEGNLFDMETFDFYDICDTNDIKEYYSLRFVTDLVLPIGGNINIEDYKEIIINNDSKNEKLHDLGDFKSLRDLKKYYRMRCALEKVWNSLLNLKFQSTKLHLVNTNSIQFYEGYFRRIYNKLLSKIENTKYQSELKMEEDYLDHYNKKRKNEDEIEKDKDARKKRKRSIENSNNDKLVEESM</sequence>
<feature type="compositionally biased region" description="Basic and acidic residues" evidence="1">
    <location>
        <begin position="308"/>
        <end position="321"/>
    </location>
</feature>
<dbReference type="AlphaFoldDB" id="A0A7S2ABH4"/>
<accession>A0A7S2ABH4</accession>
<gene>
    <name evidence="2" type="ORF">SRAM0439_LOCUS488</name>
</gene>
<dbReference type="GO" id="GO:0003824">
    <property type="term" value="F:catalytic activity"/>
    <property type="evidence" value="ECO:0007669"/>
    <property type="project" value="InterPro"/>
</dbReference>
<dbReference type="Gene3D" id="3.40.50.1580">
    <property type="entry name" value="Nucleoside phosphorylase domain"/>
    <property type="match status" value="1"/>
</dbReference>